<reference evidence="1" key="1">
    <citation type="submission" date="2012-04" db="EMBL/GenBank/DDBJ databases">
        <title>The Genome Sequence of Loa loa.</title>
        <authorList>
            <consortium name="The Broad Institute Genome Sequencing Platform"/>
            <consortium name="Broad Institute Genome Sequencing Center for Infectious Disease"/>
            <person name="Nutman T.B."/>
            <person name="Fink D.L."/>
            <person name="Russ C."/>
            <person name="Young S."/>
            <person name="Zeng Q."/>
            <person name="Gargeya S."/>
            <person name="Alvarado L."/>
            <person name="Berlin A."/>
            <person name="Chapman S.B."/>
            <person name="Chen Z."/>
            <person name="Freedman E."/>
            <person name="Gellesch M."/>
            <person name="Goldberg J."/>
            <person name="Griggs A."/>
            <person name="Gujja S."/>
            <person name="Heilman E.R."/>
            <person name="Heiman D."/>
            <person name="Howarth C."/>
            <person name="Mehta T."/>
            <person name="Neiman D."/>
            <person name="Pearson M."/>
            <person name="Roberts A."/>
            <person name="Saif S."/>
            <person name="Shea T."/>
            <person name="Shenoy N."/>
            <person name="Sisk P."/>
            <person name="Stolte C."/>
            <person name="Sykes S."/>
            <person name="White J."/>
            <person name="Yandava C."/>
            <person name="Haas B."/>
            <person name="Henn M.R."/>
            <person name="Nusbaum C."/>
            <person name="Birren B."/>
        </authorList>
    </citation>
    <scope>NUCLEOTIDE SEQUENCE [LARGE SCALE GENOMIC DNA]</scope>
</reference>
<dbReference type="CTD" id="9947234"/>
<accession>A0A1S0TR60</accession>
<name>A0A1S0TR60_LOALO</name>
<proteinExistence type="predicted"/>
<gene>
    <name evidence="1" type="ORF">LOAG_09790</name>
</gene>
<dbReference type="RefSeq" id="XP_003145365.1">
    <property type="nucleotide sequence ID" value="XM_003145317.1"/>
</dbReference>
<organism evidence="1">
    <name type="scientific">Loa loa</name>
    <name type="common">Eye worm</name>
    <name type="synonym">Filaria loa</name>
    <dbReference type="NCBI Taxonomy" id="7209"/>
    <lineage>
        <taxon>Eukaryota</taxon>
        <taxon>Metazoa</taxon>
        <taxon>Ecdysozoa</taxon>
        <taxon>Nematoda</taxon>
        <taxon>Chromadorea</taxon>
        <taxon>Rhabditida</taxon>
        <taxon>Spirurina</taxon>
        <taxon>Spiruromorpha</taxon>
        <taxon>Filarioidea</taxon>
        <taxon>Onchocercidae</taxon>
        <taxon>Loa</taxon>
    </lineage>
</organism>
<dbReference type="EMBL" id="JH712167">
    <property type="protein sequence ID" value="EFO18702.1"/>
    <property type="molecule type" value="Genomic_DNA"/>
</dbReference>
<dbReference type="AlphaFoldDB" id="A0A1S0TR60"/>
<sequence length="103" mass="12073">MIKLLHHHHHYQHQQLHQQQEQQQHDAIMTAAEAQLTSESDLRFALRLEFIAYVNILTQLQPSDEKIHVLLTNERQFHRGLTSNSISISLIKAERNSQPGYKN</sequence>
<protein>
    <submittedName>
        <fullName evidence="1">Uncharacterized protein</fullName>
    </submittedName>
</protein>
<evidence type="ECO:0000313" key="1">
    <source>
        <dbReference type="EMBL" id="EFO18702.1"/>
    </source>
</evidence>
<dbReference type="KEGG" id="loa:LOAG_09790"/>
<dbReference type="GeneID" id="9947234"/>
<dbReference type="InParanoid" id="A0A1S0TR60"/>